<evidence type="ECO:0000256" key="1">
    <source>
        <dbReference type="SAM" id="Phobius"/>
    </source>
</evidence>
<evidence type="ECO:0000313" key="2">
    <source>
        <dbReference type="EMBL" id="HJE50854.1"/>
    </source>
</evidence>
<sequence>MIFLMETAAAAPLVPSWVMGALALLILLGIVAWVVGFGSGRPNSK</sequence>
<keyword evidence="1" id="KW-0472">Membrane</keyword>
<keyword evidence="1" id="KW-1133">Transmembrane helix</keyword>
<organism evidence="2 3">
    <name type="scientific">Tessaracoccus flavescens</name>
    <dbReference type="NCBI Taxonomy" id="399497"/>
    <lineage>
        <taxon>Bacteria</taxon>
        <taxon>Bacillati</taxon>
        <taxon>Actinomycetota</taxon>
        <taxon>Actinomycetes</taxon>
        <taxon>Propionibacteriales</taxon>
        <taxon>Propionibacteriaceae</taxon>
        <taxon>Tessaracoccus</taxon>
    </lineage>
</organism>
<evidence type="ECO:0000313" key="3">
    <source>
        <dbReference type="Proteomes" id="UP000712713"/>
    </source>
</evidence>
<dbReference type="EMBL" id="DYZF01000062">
    <property type="protein sequence ID" value="HJE50854.1"/>
    <property type="molecule type" value="Genomic_DNA"/>
</dbReference>
<accession>A0A921JPT0</accession>
<keyword evidence="1" id="KW-0812">Transmembrane</keyword>
<name>A0A921JPT0_9ACTN</name>
<reference evidence="2" key="1">
    <citation type="journal article" date="2021" name="PeerJ">
        <title>Extensive microbial diversity within the chicken gut microbiome revealed by metagenomics and culture.</title>
        <authorList>
            <person name="Gilroy R."/>
            <person name="Ravi A."/>
            <person name="Getino M."/>
            <person name="Pursley I."/>
            <person name="Horton D.L."/>
            <person name="Alikhan N.F."/>
            <person name="Baker D."/>
            <person name="Gharbi K."/>
            <person name="Hall N."/>
            <person name="Watson M."/>
            <person name="Adriaenssens E.M."/>
            <person name="Foster-Nyarko E."/>
            <person name="Jarju S."/>
            <person name="Secka A."/>
            <person name="Antonio M."/>
            <person name="Oren A."/>
            <person name="Chaudhuri R.R."/>
            <person name="La Ragione R."/>
            <person name="Hildebrand F."/>
            <person name="Pallen M.J."/>
        </authorList>
    </citation>
    <scope>NUCLEOTIDE SEQUENCE</scope>
    <source>
        <strain evidence="2">ChiGjej3B3-7470</strain>
    </source>
</reference>
<dbReference type="Proteomes" id="UP000712713">
    <property type="component" value="Unassembled WGS sequence"/>
</dbReference>
<reference evidence="2" key="2">
    <citation type="submission" date="2021-09" db="EMBL/GenBank/DDBJ databases">
        <authorList>
            <person name="Gilroy R."/>
        </authorList>
    </citation>
    <scope>NUCLEOTIDE SEQUENCE</scope>
    <source>
        <strain evidence="2">ChiGjej3B3-7470</strain>
    </source>
</reference>
<gene>
    <name evidence="2" type="ORF">K8V15_02560</name>
</gene>
<proteinExistence type="predicted"/>
<dbReference type="AlphaFoldDB" id="A0A921JPT0"/>
<feature type="transmembrane region" description="Helical" evidence="1">
    <location>
        <begin position="14"/>
        <end position="35"/>
    </location>
</feature>
<comment type="caution">
    <text evidence="2">The sequence shown here is derived from an EMBL/GenBank/DDBJ whole genome shotgun (WGS) entry which is preliminary data.</text>
</comment>
<protein>
    <submittedName>
        <fullName evidence="2">Uncharacterized protein</fullName>
    </submittedName>
</protein>